<keyword evidence="1" id="KW-0687">Ribonucleoprotein</keyword>
<sequence>MSANTLARSLSLLSVSRSITGLPLKSASLVASGSSRISLASFHQQRRNLITLPSNHALSPRGKASMLERKGYATEAINLKNLKPGQPTKNRKRLGRGPSSGRGGTSTRGHKGQKARAGNGKPVPGFEGGQTPLTRLYPKRGFNNVKGQKYVPVNLDRLQHWIDRGLIDPSRPITAKELYETRCIHNLRDGVKILGEGAKHLRDPVNLVVSRASQSVIEAVEALGGSVECRYYNKLSLRALVKPEKFVGRRRPKPADPIAKKDLLWYSSPHNRGYLAKRRIAMEELQSRSS</sequence>
<keyword evidence="1" id="KW-0689">Ribosomal protein</keyword>
<proteinExistence type="predicted"/>
<dbReference type="Proteomes" id="UP000245626">
    <property type="component" value="Unassembled WGS sequence"/>
</dbReference>
<keyword evidence="2" id="KW-1185">Reference proteome</keyword>
<evidence type="ECO:0000313" key="2">
    <source>
        <dbReference type="Proteomes" id="UP000245626"/>
    </source>
</evidence>
<evidence type="ECO:0000313" key="1">
    <source>
        <dbReference type="EMBL" id="PWN51327.1"/>
    </source>
</evidence>
<organism evidence="1 2">
    <name type="scientific">Violaceomyces palustris</name>
    <dbReference type="NCBI Taxonomy" id="1673888"/>
    <lineage>
        <taxon>Eukaryota</taxon>
        <taxon>Fungi</taxon>
        <taxon>Dikarya</taxon>
        <taxon>Basidiomycota</taxon>
        <taxon>Ustilaginomycotina</taxon>
        <taxon>Ustilaginomycetes</taxon>
        <taxon>Violaceomycetales</taxon>
        <taxon>Violaceomycetaceae</taxon>
        <taxon>Violaceomyces</taxon>
    </lineage>
</organism>
<gene>
    <name evidence="1" type="ORF">IE53DRAFT_54787</name>
</gene>
<accession>A0ACD0NZW8</accession>
<reference evidence="1 2" key="1">
    <citation type="journal article" date="2018" name="Mol. Biol. Evol.">
        <title>Broad Genomic Sampling Reveals a Smut Pathogenic Ancestry of the Fungal Clade Ustilaginomycotina.</title>
        <authorList>
            <person name="Kijpornyongpan T."/>
            <person name="Mondo S.J."/>
            <person name="Barry K."/>
            <person name="Sandor L."/>
            <person name="Lee J."/>
            <person name="Lipzen A."/>
            <person name="Pangilinan J."/>
            <person name="LaButti K."/>
            <person name="Hainaut M."/>
            <person name="Henrissat B."/>
            <person name="Grigoriev I.V."/>
            <person name="Spatafora J.W."/>
            <person name="Aime M.C."/>
        </authorList>
    </citation>
    <scope>NUCLEOTIDE SEQUENCE [LARGE SCALE GENOMIC DNA]</scope>
    <source>
        <strain evidence="1 2">SA 807</strain>
    </source>
</reference>
<dbReference type="EMBL" id="KZ819852">
    <property type="protein sequence ID" value="PWN51327.1"/>
    <property type="molecule type" value="Genomic_DNA"/>
</dbReference>
<protein>
    <submittedName>
        <fullName evidence="1">Ribosomal protein L15</fullName>
    </submittedName>
</protein>
<name>A0ACD0NZW8_9BASI</name>